<reference evidence="2 3" key="1">
    <citation type="submission" date="2024-01" db="EMBL/GenBank/DDBJ databases">
        <title>The diversity of rhizobia nodulating Mimosa spp. in eleven states of Brazil covering several biomes is determined by host plant, location, and edaphic factors.</title>
        <authorList>
            <person name="Rouws L."/>
            <person name="Barauna A."/>
            <person name="Beukes C."/>
            <person name="De Faria S.M."/>
            <person name="Gross E."/>
            <person name="Dos Reis Junior F.B."/>
            <person name="Simon M."/>
            <person name="Maluk M."/>
            <person name="Odee D.W."/>
            <person name="Kenicer G."/>
            <person name="Young J.P.W."/>
            <person name="Reis V.M."/>
            <person name="Zilli J."/>
            <person name="James E.K."/>
        </authorList>
    </citation>
    <scope>NUCLEOTIDE SEQUENCE [LARGE SCALE GENOMIC DNA]</scope>
    <source>
        <strain evidence="2 3">JPY167</strain>
    </source>
</reference>
<dbReference type="EMBL" id="JAYMRV010000009">
    <property type="protein sequence ID" value="MEM5424760.1"/>
    <property type="molecule type" value="Genomic_DNA"/>
</dbReference>
<organism evidence="2 3">
    <name type="scientific">Paraburkholderia ferrariae</name>
    <dbReference type="NCBI Taxonomy" id="386056"/>
    <lineage>
        <taxon>Bacteria</taxon>
        <taxon>Pseudomonadati</taxon>
        <taxon>Pseudomonadota</taxon>
        <taxon>Betaproteobacteria</taxon>
        <taxon>Burkholderiales</taxon>
        <taxon>Burkholderiaceae</taxon>
        <taxon>Paraburkholderia</taxon>
    </lineage>
</organism>
<accession>A0ABU9RXH1</accession>
<evidence type="ECO:0000313" key="3">
    <source>
        <dbReference type="Proteomes" id="UP001489897"/>
    </source>
</evidence>
<feature type="compositionally biased region" description="Low complexity" evidence="1">
    <location>
        <begin position="85"/>
        <end position="94"/>
    </location>
</feature>
<comment type="caution">
    <text evidence="2">The sequence shown here is derived from an EMBL/GenBank/DDBJ whole genome shotgun (WGS) entry which is preliminary data.</text>
</comment>
<evidence type="ECO:0000256" key="1">
    <source>
        <dbReference type="SAM" id="MobiDB-lite"/>
    </source>
</evidence>
<gene>
    <name evidence="2" type="ORF">VSR73_27295</name>
</gene>
<dbReference type="Proteomes" id="UP001489897">
    <property type="component" value="Unassembled WGS sequence"/>
</dbReference>
<evidence type="ECO:0000313" key="2">
    <source>
        <dbReference type="EMBL" id="MEM5424760.1"/>
    </source>
</evidence>
<feature type="region of interest" description="Disordered" evidence="1">
    <location>
        <begin position="85"/>
        <end position="111"/>
    </location>
</feature>
<sequence length="128" mass="14347">MKCHSGLITSISELQAVFNRFVNALRNRSSPQKKLVWRLQQRFFKAVKRAKLHPSGVTMRTLAQTLRLKQTTRIATAARIAAGRGAGARMSAAPRARRAPSRSAHEQTGTSCHYAVRRLAAQLRTRRI</sequence>
<protein>
    <submittedName>
        <fullName evidence="2">Uncharacterized protein</fullName>
    </submittedName>
</protein>
<proteinExistence type="predicted"/>
<name>A0ABU9RXH1_9BURK</name>
<dbReference type="RefSeq" id="WP_342948990.1">
    <property type="nucleotide sequence ID" value="NZ_JAYMRV010000009.1"/>
</dbReference>
<keyword evidence="3" id="KW-1185">Reference proteome</keyword>